<gene>
    <name evidence="2" type="ORF">EYC87_16470</name>
</gene>
<evidence type="ECO:0008006" key="4">
    <source>
        <dbReference type="Google" id="ProtNLM"/>
    </source>
</evidence>
<dbReference type="CDD" id="cd01846">
    <property type="entry name" value="fatty_acyltransferase_like"/>
    <property type="match status" value="1"/>
</dbReference>
<evidence type="ECO:0000313" key="2">
    <source>
        <dbReference type="EMBL" id="MCX2975179.1"/>
    </source>
</evidence>
<dbReference type="Gene3D" id="3.40.50.1110">
    <property type="entry name" value="SGNH hydrolase"/>
    <property type="match status" value="1"/>
</dbReference>
<dbReference type="SUPFAM" id="SSF52266">
    <property type="entry name" value="SGNH hydrolase"/>
    <property type="match status" value="1"/>
</dbReference>
<organism evidence="2 3">
    <name type="scientific">Candidatus Seongchinamella marina</name>
    <dbReference type="NCBI Taxonomy" id="2518990"/>
    <lineage>
        <taxon>Bacteria</taxon>
        <taxon>Pseudomonadati</taxon>
        <taxon>Pseudomonadota</taxon>
        <taxon>Gammaproteobacteria</taxon>
        <taxon>Cellvibrionales</taxon>
        <taxon>Halieaceae</taxon>
        <taxon>Seongchinamella</taxon>
    </lineage>
</organism>
<dbReference type="PROSITE" id="PS01098">
    <property type="entry name" value="LIPASE_GDSL_SER"/>
    <property type="match status" value="1"/>
</dbReference>
<dbReference type="PANTHER" id="PTHR45648:SF22">
    <property type="entry name" value="GDSL LIPASE_ACYLHYDROLASE FAMILY PROTEIN (AFU_ORTHOLOGUE AFUA_4G14700)"/>
    <property type="match status" value="1"/>
</dbReference>
<dbReference type="Proteomes" id="UP001143307">
    <property type="component" value="Unassembled WGS sequence"/>
</dbReference>
<comment type="caution">
    <text evidence="2">The sequence shown here is derived from an EMBL/GenBank/DDBJ whole genome shotgun (WGS) entry which is preliminary data.</text>
</comment>
<dbReference type="InterPro" id="IPR051058">
    <property type="entry name" value="GDSL_Est/Lipase"/>
</dbReference>
<protein>
    <recommendedName>
        <fullName evidence="4">SGNH/GDSL hydrolase family protein</fullName>
    </recommendedName>
</protein>
<proteinExistence type="predicted"/>
<evidence type="ECO:0000256" key="1">
    <source>
        <dbReference type="ARBA" id="ARBA00022801"/>
    </source>
</evidence>
<dbReference type="Pfam" id="PF00657">
    <property type="entry name" value="Lipase_GDSL"/>
    <property type="match status" value="1"/>
</dbReference>
<dbReference type="InterPro" id="IPR008265">
    <property type="entry name" value="Lipase_GDSL_AS"/>
</dbReference>
<dbReference type="EMBL" id="SHNP01000006">
    <property type="protein sequence ID" value="MCX2975179.1"/>
    <property type="molecule type" value="Genomic_DNA"/>
</dbReference>
<dbReference type="InterPro" id="IPR036514">
    <property type="entry name" value="SGNH_hydro_sf"/>
</dbReference>
<name>A0ABT3T0Y7_9GAMM</name>
<keyword evidence="3" id="KW-1185">Reference proteome</keyword>
<evidence type="ECO:0000313" key="3">
    <source>
        <dbReference type="Proteomes" id="UP001143307"/>
    </source>
</evidence>
<accession>A0ABT3T0Y7</accession>
<dbReference type="InterPro" id="IPR001087">
    <property type="entry name" value="GDSL"/>
</dbReference>
<dbReference type="PANTHER" id="PTHR45648">
    <property type="entry name" value="GDSL LIPASE/ACYLHYDROLASE FAMILY PROTEIN (AFU_ORTHOLOGUE AFUA_4G14700)"/>
    <property type="match status" value="1"/>
</dbReference>
<keyword evidence="1" id="KW-0378">Hydrolase</keyword>
<dbReference type="RefSeq" id="WP_279253836.1">
    <property type="nucleotide sequence ID" value="NZ_SHNP01000006.1"/>
</dbReference>
<reference evidence="2" key="1">
    <citation type="submission" date="2019-02" db="EMBL/GenBank/DDBJ databases">
        <authorList>
            <person name="Li S.-H."/>
        </authorList>
    </citation>
    <scope>NUCLEOTIDE SEQUENCE</scope>
    <source>
        <strain evidence="2">IMCC8485</strain>
    </source>
</reference>
<sequence length="544" mass="60599">MLLAFIPTLMAVNRASLQGPELVYRERLIGMISLVQIIRCFSFLLFSMLAACSVNTPAPESVNTVPVSKSWLVHCESSLKPLHEEGKSSKTAYSKGWIAARTPAGHKIMLKGYLEAGFVQVTDVASKDQNWFLDAEQPYAHLRKICRQTMEKRKQGGQFRPGLVRTSRSKTGVYTSFVFDDWSERQPVTRLVVFGDSLSDTGKLRRRLQMAPRQPYWLGRFANGPVWVDYLEVSSGAAVQNHALGGAMAAHRTRMSNEQLSQRIMTSGQFLVTGSITHQIDDYAKNYLKEKQGQPQDMTIGILWAGANDYISKEAFSNSISALLSKPTSEEGYNIVIDRVIDALKEHLLRLRDLGLRRLLVINLPDLGKTPMVLNNLSFKTGADDIDEQERLLLFSTRLSELTRSHNAALDDMVLGIRQSSPDLEIIVADADTILEGALSPDFTKPAMGFDLISNQVTLSGAGVERSYQNRCYAGMSLGVLPSSASICSNAPRAVFWDLVHPTTYFHCWMAYALGNLLHDQGWMAAMPEADEYRAWCELVADAY</sequence>